<dbReference type="GO" id="GO:0060070">
    <property type="term" value="P:canonical Wnt signaling pathway"/>
    <property type="evidence" value="ECO:0007669"/>
    <property type="project" value="TreeGrafter"/>
</dbReference>
<evidence type="ECO:0000313" key="3">
    <source>
        <dbReference type="Proteomes" id="UP001178507"/>
    </source>
</evidence>
<evidence type="ECO:0000313" key="2">
    <source>
        <dbReference type="EMBL" id="CAJ1387678.1"/>
    </source>
</evidence>
<keyword evidence="1" id="KW-0732">Signal</keyword>
<evidence type="ECO:0000256" key="1">
    <source>
        <dbReference type="SAM" id="SignalP"/>
    </source>
</evidence>
<protein>
    <submittedName>
        <fullName evidence="2">Uncharacterized protein</fullName>
    </submittedName>
</protein>
<dbReference type="Pfam" id="PF00058">
    <property type="entry name" value="Ldl_recept_b"/>
    <property type="match status" value="1"/>
</dbReference>
<dbReference type="SUPFAM" id="SSF63825">
    <property type="entry name" value="YWTD domain"/>
    <property type="match status" value="1"/>
</dbReference>
<feature type="signal peptide" evidence="1">
    <location>
        <begin position="1"/>
        <end position="17"/>
    </location>
</feature>
<gene>
    <name evidence="2" type="ORF">EVOR1521_LOCUS13704</name>
</gene>
<dbReference type="InterPro" id="IPR011042">
    <property type="entry name" value="6-blade_b-propeller_TolB-like"/>
</dbReference>
<comment type="caution">
    <text evidence="2">The sequence shown here is derived from an EMBL/GenBank/DDBJ whole genome shotgun (WGS) entry which is preliminary data.</text>
</comment>
<dbReference type="PROSITE" id="PS51120">
    <property type="entry name" value="LDLRB"/>
    <property type="match status" value="1"/>
</dbReference>
<dbReference type="SMART" id="SM00135">
    <property type="entry name" value="LY"/>
    <property type="match status" value="5"/>
</dbReference>
<dbReference type="InterPro" id="IPR000033">
    <property type="entry name" value="LDLR_classB_rpt"/>
</dbReference>
<feature type="chain" id="PRO_5041223032" evidence="1">
    <location>
        <begin position="18"/>
        <end position="606"/>
    </location>
</feature>
<proteinExistence type="predicted"/>
<keyword evidence="3" id="KW-1185">Reference proteome</keyword>
<dbReference type="GO" id="GO:0042813">
    <property type="term" value="F:Wnt receptor activity"/>
    <property type="evidence" value="ECO:0007669"/>
    <property type="project" value="TreeGrafter"/>
</dbReference>
<dbReference type="Gene3D" id="2.120.10.30">
    <property type="entry name" value="TolB, C-terminal domain"/>
    <property type="match status" value="2"/>
</dbReference>
<dbReference type="GO" id="GO:0017147">
    <property type="term" value="F:Wnt-protein binding"/>
    <property type="evidence" value="ECO:0007669"/>
    <property type="project" value="TreeGrafter"/>
</dbReference>
<dbReference type="AlphaFoldDB" id="A0AA36IJ33"/>
<organism evidence="2 3">
    <name type="scientific">Effrenium voratum</name>
    <dbReference type="NCBI Taxonomy" id="2562239"/>
    <lineage>
        <taxon>Eukaryota</taxon>
        <taxon>Sar</taxon>
        <taxon>Alveolata</taxon>
        <taxon>Dinophyceae</taxon>
        <taxon>Suessiales</taxon>
        <taxon>Symbiodiniaceae</taxon>
        <taxon>Effrenium</taxon>
    </lineage>
</organism>
<dbReference type="GO" id="GO:0005886">
    <property type="term" value="C:plasma membrane"/>
    <property type="evidence" value="ECO:0007669"/>
    <property type="project" value="TreeGrafter"/>
</dbReference>
<sequence>MMRIVLLLLLIWRSSSAQVLYLLQNFPNRILRSNLEGQQQVVLAEGLPHPMGIAVDDIHHALYFGVSDDDSDRIMKLRLEDSKLEEVVTGVHAGGVAVDGVHGHLYWTELTEGRVMRSRLDGSHVQVLVEQMQDPGGIELDILAGRMYWCDQPGHEGFGRILSAGLDGSDVVTVTNHTAYPMDLAVDTVDGQLYWTDAGKFQIARAKLDGSQVEVLQNKSLEFNESKPKGRHITGLLDPHGIVLDRRQGKIYYTMLGTVYSKIGGPSQSRNARLQRSNLDGSDVETLAEFGPTQPVALAISFHDREGISAQAVENGANGIGRRDHRNLAKGPMAVIAFISAGEAFIGPNLQKTNPLSSQGIQVSQVRPSFQSSKSESLWKAGASVLLLGLALPKLRREQAKVRPRRCTVKCFAGAVPSPVAKEVMPMADLIDMDVPEVTCQGMDQIFTESVPISTPTLAASPAPLATSPGMSSARFVGSARFARTRKSSTSARGARAARAARRAVGQRLAPASHTPMPAVSFDPSSLRYPIQKGLRISQAQRCKRSREGRGVGGAVTDVTGHNLMKGESHVQVENLEDLSSSMICPIPCRSSRWYSFDSTEASTLA</sequence>
<dbReference type="EMBL" id="CAUJNA010001557">
    <property type="protein sequence ID" value="CAJ1387678.1"/>
    <property type="molecule type" value="Genomic_DNA"/>
</dbReference>
<reference evidence="2" key="1">
    <citation type="submission" date="2023-08" db="EMBL/GenBank/DDBJ databases">
        <authorList>
            <person name="Chen Y."/>
            <person name="Shah S."/>
            <person name="Dougan E. K."/>
            <person name="Thang M."/>
            <person name="Chan C."/>
        </authorList>
    </citation>
    <scope>NUCLEOTIDE SEQUENCE</scope>
</reference>
<dbReference type="Proteomes" id="UP001178507">
    <property type="component" value="Unassembled WGS sequence"/>
</dbReference>
<name>A0AA36IJ33_9DINO</name>
<dbReference type="PANTHER" id="PTHR46513:SF13">
    <property type="entry name" value="EGF-LIKE DOMAIN-CONTAINING PROTEIN"/>
    <property type="match status" value="1"/>
</dbReference>
<dbReference type="PANTHER" id="PTHR46513">
    <property type="entry name" value="VITELLOGENIN RECEPTOR-LIKE PROTEIN-RELATED-RELATED"/>
    <property type="match status" value="1"/>
</dbReference>
<accession>A0AA36IJ33</accession>
<dbReference type="InterPro" id="IPR050778">
    <property type="entry name" value="Cueball_EGF_LRP_Nidogen"/>
</dbReference>